<dbReference type="OrthoDB" id="1055148at2759"/>
<dbReference type="GO" id="GO:0016712">
    <property type="term" value="F:oxidoreductase activity, acting on paired donors, with incorporation or reduction of molecular oxygen, reduced flavin or flavoprotein as one donor, and incorporation of one atom of oxygen"/>
    <property type="evidence" value="ECO:0007669"/>
    <property type="project" value="TreeGrafter"/>
</dbReference>
<dbReference type="GO" id="GO:0005737">
    <property type="term" value="C:cytoplasm"/>
    <property type="evidence" value="ECO:0007669"/>
    <property type="project" value="TreeGrafter"/>
</dbReference>
<accession>A0A8J2PB34</accession>
<keyword evidence="5" id="KW-1185">Reference proteome</keyword>
<dbReference type="Pfam" id="PF00067">
    <property type="entry name" value="p450"/>
    <property type="match status" value="1"/>
</dbReference>
<comment type="similarity">
    <text evidence="1">Belongs to the cytochrome P450 family.</text>
</comment>
<feature type="non-terminal residue" evidence="4">
    <location>
        <position position="1"/>
    </location>
</feature>
<reference evidence="4" key="1">
    <citation type="submission" date="2021-06" db="EMBL/GenBank/DDBJ databases">
        <authorList>
            <person name="Hodson N. C."/>
            <person name="Mongue J. A."/>
            <person name="Jaron S. K."/>
        </authorList>
    </citation>
    <scope>NUCLEOTIDE SEQUENCE</scope>
</reference>
<dbReference type="Proteomes" id="UP000708208">
    <property type="component" value="Unassembled WGS sequence"/>
</dbReference>
<protein>
    <recommendedName>
        <fullName evidence="6">Cytochrome P450</fullName>
    </recommendedName>
</protein>
<name>A0A8J2PB34_9HEXA</name>
<dbReference type="GO" id="GO:0020037">
    <property type="term" value="F:heme binding"/>
    <property type="evidence" value="ECO:0007669"/>
    <property type="project" value="InterPro"/>
</dbReference>
<dbReference type="GO" id="GO:0008395">
    <property type="term" value="F:steroid hydroxylase activity"/>
    <property type="evidence" value="ECO:0007669"/>
    <property type="project" value="TreeGrafter"/>
</dbReference>
<dbReference type="PANTHER" id="PTHR24300:SF397">
    <property type="entry name" value="CYTOCHROME P450 2U1"/>
    <property type="match status" value="1"/>
</dbReference>
<evidence type="ECO:0008006" key="6">
    <source>
        <dbReference type="Google" id="ProtNLM"/>
    </source>
</evidence>
<comment type="caution">
    <text evidence="4">The sequence shown here is derived from an EMBL/GenBank/DDBJ whole genome shotgun (WGS) entry which is preliminary data.</text>
</comment>
<dbReference type="InterPro" id="IPR001128">
    <property type="entry name" value="Cyt_P450"/>
</dbReference>
<sequence length="322" mass="36963">MRTFGVVTVLSSLFFIICKWEFPQWVALSGSIGIPLIIIHLLKDLFDNRKAPPGPKGWPILGMLVELVRENGILKCQEYAKQFGKVFSMHVGNFNVVVISDYKLIHEILKRDEFIGRPDFHGLYARNQGIKNRGILFSDSVSWQEQRRFALKTLRDFGFGKQSLESTLLHEAQELVGILKNCANEPVSLKHKFNCTVFNSLWYMLSGHRFDVSDAEFQRIISLMSGHLDKQFIFNPASYFPWPAKYNLIRPGLWKKSLAMLGLVFDLMDGLIKTHLEEYDPSKTDDFIDAYLHKHMRQDGSSFSGKEGIQNLRVSLLDLFVA</sequence>
<dbReference type="GO" id="GO:0005506">
    <property type="term" value="F:iron ion binding"/>
    <property type="evidence" value="ECO:0007669"/>
    <property type="project" value="InterPro"/>
</dbReference>
<evidence type="ECO:0000256" key="1">
    <source>
        <dbReference type="ARBA" id="ARBA00010617"/>
    </source>
</evidence>
<organism evidence="4 5">
    <name type="scientific">Allacma fusca</name>
    <dbReference type="NCBI Taxonomy" id="39272"/>
    <lineage>
        <taxon>Eukaryota</taxon>
        <taxon>Metazoa</taxon>
        <taxon>Ecdysozoa</taxon>
        <taxon>Arthropoda</taxon>
        <taxon>Hexapoda</taxon>
        <taxon>Collembola</taxon>
        <taxon>Symphypleona</taxon>
        <taxon>Sminthuridae</taxon>
        <taxon>Allacma</taxon>
    </lineage>
</organism>
<dbReference type="PANTHER" id="PTHR24300">
    <property type="entry name" value="CYTOCHROME P450 508A4-RELATED"/>
    <property type="match status" value="1"/>
</dbReference>
<gene>
    <name evidence="4" type="ORF">AFUS01_LOCUS19034</name>
</gene>
<evidence type="ECO:0000256" key="2">
    <source>
        <dbReference type="ARBA" id="ARBA00022723"/>
    </source>
</evidence>
<dbReference type="EMBL" id="CAJVCH010193319">
    <property type="protein sequence ID" value="CAG7730386.1"/>
    <property type="molecule type" value="Genomic_DNA"/>
</dbReference>
<dbReference type="InterPro" id="IPR050182">
    <property type="entry name" value="Cytochrome_P450_fam2"/>
</dbReference>
<evidence type="ECO:0000313" key="4">
    <source>
        <dbReference type="EMBL" id="CAG7730386.1"/>
    </source>
</evidence>
<dbReference type="AlphaFoldDB" id="A0A8J2PB34"/>
<keyword evidence="3" id="KW-0408">Iron</keyword>
<evidence type="ECO:0000256" key="3">
    <source>
        <dbReference type="ARBA" id="ARBA00023004"/>
    </source>
</evidence>
<keyword evidence="2" id="KW-0479">Metal-binding</keyword>
<proteinExistence type="inferred from homology"/>
<dbReference type="GO" id="GO:0006082">
    <property type="term" value="P:organic acid metabolic process"/>
    <property type="evidence" value="ECO:0007669"/>
    <property type="project" value="TreeGrafter"/>
</dbReference>
<dbReference type="GO" id="GO:0006805">
    <property type="term" value="P:xenobiotic metabolic process"/>
    <property type="evidence" value="ECO:0007669"/>
    <property type="project" value="TreeGrafter"/>
</dbReference>
<evidence type="ECO:0000313" key="5">
    <source>
        <dbReference type="Proteomes" id="UP000708208"/>
    </source>
</evidence>